<feature type="compositionally biased region" description="Basic and acidic residues" evidence="2">
    <location>
        <begin position="812"/>
        <end position="822"/>
    </location>
</feature>
<dbReference type="InterPro" id="IPR010473">
    <property type="entry name" value="GTPase-bd"/>
</dbReference>
<reference evidence="6" key="1">
    <citation type="submission" date="2025-08" db="UniProtKB">
        <authorList>
            <consortium name="RefSeq"/>
        </authorList>
    </citation>
    <scope>IDENTIFICATION</scope>
</reference>
<feature type="compositionally biased region" description="Low complexity" evidence="2">
    <location>
        <begin position="985"/>
        <end position="1005"/>
    </location>
</feature>
<keyword evidence="5" id="KW-1185">Reference proteome</keyword>
<feature type="region of interest" description="Disordered" evidence="2">
    <location>
        <begin position="116"/>
        <end position="140"/>
    </location>
</feature>
<dbReference type="KEGG" id="csol:105365746"/>
<feature type="compositionally biased region" description="Polar residues" evidence="2">
    <location>
        <begin position="746"/>
        <end position="761"/>
    </location>
</feature>
<evidence type="ECO:0000259" key="4">
    <source>
        <dbReference type="PROSITE" id="PS51379"/>
    </source>
</evidence>
<dbReference type="InterPro" id="IPR017896">
    <property type="entry name" value="4Fe4S_Fe-S-bd"/>
</dbReference>
<evidence type="ECO:0000313" key="6">
    <source>
        <dbReference type="RefSeq" id="XP_011502282.1"/>
    </source>
</evidence>
<dbReference type="InterPro" id="IPR010472">
    <property type="entry name" value="FH3_dom"/>
</dbReference>
<keyword evidence="1" id="KW-0175">Coiled coil</keyword>
<dbReference type="InterPro" id="IPR014768">
    <property type="entry name" value="GBD/FH3_dom"/>
</dbReference>
<dbReference type="PROSITE" id="PS51232">
    <property type="entry name" value="GBD_FH3"/>
    <property type="match status" value="1"/>
</dbReference>
<evidence type="ECO:0000259" key="3">
    <source>
        <dbReference type="PROSITE" id="PS51232"/>
    </source>
</evidence>
<dbReference type="PANTHER" id="PTHR45857">
    <property type="entry name" value="FORMIN-LIKE PROTEIN"/>
    <property type="match status" value="1"/>
</dbReference>
<feature type="region of interest" description="Disordered" evidence="2">
    <location>
        <begin position="982"/>
        <end position="1050"/>
    </location>
</feature>
<dbReference type="PANTHER" id="PTHR45857:SF9">
    <property type="entry name" value="MULTIPLE WING HAIRS, ISOFORM C"/>
    <property type="match status" value="1"/>
</dbReference>
<dbReference type="SMART" id="SM01140">
    <property type="entry name" value="Drf_GBD"/>
    <property type="match status" value="1"/>
</dbReference>
<feature type="compositionally biased region" description="Low complexity" evidence="2">
    <location>
        <begin position="829"/>
        <end position="842"/>
    </location>
</feature>
<dbReference type="GO" id="GO:0031267">
    <property type="term" value="F:small GTPase binding"/>
    <property type="evidence" value="ECO:0007669"/>
    <property type="project" value="InterPro"/>
</dbReference>
<feature type="region of interest" description="Disordered" evidence="2">
    <location>
        <begin position="741"/>
        <end position="762"/>
    </location>
</feature>
<feature type="region of interest" description="Disordered" evidence="2">
    <location>
        <begin position="939"/>
        <end position="963"/>
    </location>
</feature>
<dbReference type="SUPFAM" id="SSF48371">
    <property type="entry name" value="ARM repeat"/>
    <property type="match status" value="1"/>
</dbReference>
<sequence length="1050" mass="117337">MGNARSQQPSKPLCFLQLIRRSWKMMSSGDEGTKGADDIDDCATDLSTTSRCSGCKGCIFSRELNFDSESDMAPNAEEDLLVTMPRGPHSGKERLRPPTYNAEDYAIALRRWGRRALGGQPDNSQGTLPSTCTSSSSGYASGNAGEMTLRQFTSVSELLNKLKADLHLAFPSFVQEFASAPAEGISLLLETLRGIQLSQSTPPSGQTGPRRPRARRAALDELGCVECLGACAERCPDAARILAQAQPGLLALAVCLTSSLNRSRVLALQLLTRVCQTTGGHAAVSEAVSTLRLRYGEGGRFRFLAGALLASKAALALRVAGVSFLNAFLASAPRAQTKLYIQAEACEAGLEPRALQEWLKYADDEEPLTELLREEVRKWSRHCVDVDALQGRARRAEETCRLLSKKVSALQRQLQKIQLERLNEYNSVPQVKKQEIGDATMAANAKDEEVHVHAKMEVEKKVSSSAEDEGISFSERSSSPEAQPVRPSVAHGIDNDQETTIDDVIEELRIIVKDAEEELHDWNIMPDTSSKMQTAEFGKASSTIKLPAKGKITPPSKARECLRNSEESARIDRGLKSNDSLKIVVLGPHQQTRDLIANEEEDKESAIIPAIIHPQPPRRTPPYIVGNSLYLQQHLLPATCDLVLDQEAGHHRVIEVCMDSEQDDELLLLDDDGSDSLLSASRLNYHAAKLSVRNDPSIQIEEPSNVFGRRRSLSGGELKIDCLADFEISETILDERIAKKRPDSQYHGSKQYSKCGGNTVQRRTERRKYLRRCQSQDHVDEGPKSRGVIEHIRKFESLNGFEVRKCSPDDTVSRLRRSESFHQTRLSSKDNGSSSRGGSDSGLAYGLLDSDSNYGGKRPRSMTKSLDRIDEGLDAMIEITNGRRAHLCRRLSNEERNEQRQHRARDRHRDEHPYRDCHEEIDNKRSEVADDRKYTSFLDSRHRSMSARRQQQNDSSIFAGRPHDVLGFGKNRFNAGKYSGISHSQLQQQQQQHQQQQQQQQQQQHQHQHQQQHQHKHQQQFLAKSTHRHMNGSSAHNIRAKVTDMVSGLY</sequence>
<dbReference type="AlphaFoldDB" id="A0AAJ6YQ89"/>
<feature type="compositionally biased region" description="Basic residues" evidence="2">
    <location>
        <begin position="1006"/>
        <end position="1018"/>
    </location>
</feature>
<protein>
    <submittedName>
        <fullName evidence="6">Uncharacterized protein LOC105365746</fullName>
    </submittedName>
</protein>
<accession>A0AAJ6YQ89</accession>
<dbReference type="InterPro" id="IPR016024">
    <property type="entry name" value="ARM-type_fold"/>
</dbReference>
<feature type="region of interest" description="Disordered" evidence="2">
    <location>
        <begin position="459"/>
        <end position="498"/>
    </location>
</feature>
<proteinExistence type="predicted"/>
<dbReference type="GO" id="GO:0008360">
    <property type="term" value="P:regulation of cell shape"/>
    <property type="evidence" value="ECO:0007669"/>
    <property type="project" value="TreeGrafter"/>
</dbReference>
<feature type="domain" description="GBD/FH3" evidence="3">
    <location>
        <begin position="86"/>
        <end position="473"/>
    </location>
</feature>
<feature type="compositionally biased region" description="Low complexity" evidence="2">
    <location>
        <begin position="126"/>
        <end position="140"/>
    </location>
</feature>
<dbReference type="RefSeq" id="XP_011502282.1">
    <property type="nucleotide sequence ID" value="XM_011503980.1"/>
</dbReference>
<dbReference type="GO" id="GO:0030866">
    <property type="term" value="P:cortical actin cytoskeleton organization"/>
    <property type="evidence" value="ECO:0007669"/>
    <property type="project" value="TreeGrafter"/>
</dbReference>
<feature type="compositionally biased region" description="Basic and acidic residues" evidence="2">
    <location>
        <begin position="891"/>
        <end position="913"/>
    </location>
</feature>
<gene>
    <name evidence="6" type="primary">LOC105365746</name>
</gene>
<feature type="domain" description="4Fe-4S ferredoxin-type" evidence="4">
    <location>
        <begin position="215"/>
        <end position="245"/>
    </location>
</feature>
<dbReference type="InterPro" id="IPR043592">
    <property type="entry name" value="FMNL_animal"/>
</dbReference>
<feature type="coiled-coil region" evidence="1">
    <location>
        <begin position="386"/>
        <end position="420"/>
    </location>
</feature>
<feature type="compositionally biased region" description="Polar residues" evidence="2">
    <location>
        <begin position="947"/>
        <end position="956"/>
    </location>
</feature>
<name>A0AAJ6YQ89_9HYME</name>
<dbReference type="Gene3D" id="1.25.10.10">
    <property type="entry name" value="Leucine-rich Repeat Variant"/>
    <property type="match status" value="1"/>
</dbReference>
<dbReference type="GO" id="GO:0051015">
    <property type="term" value="F:actin filament binding"/>
    <property type="evidence" value="ECO:0007669"/>
    <property type="project" value="TreeGrafter"/>
</dbReference>
<dbReference type="SMART" id="SM01139">
    <property type="entry name" value="Drf_FH3"/>
    <property type="match status" value="1"/>
</dbReference>
<dbReference type="GeneID" id="105365746"/>
<feature type="region of interest" description="Disordered" evidence="2">
    <location>
        <begin position="812"/>
        <end position="866"/>
    </location>
</feature>
<dbReference type="GO" id="GO:0016477">
    <property type="term" value="P:cell migration"/>
    <property type="evidence" value="ECO:0007669"/>
    <property type="project" value="TreeGrafter"/>
</dbReference>
<organism evidence="5 6">
    <name type="scientific">Ceratosolen solmsi marchali</name>
    <dbReference type="NCBI Taxonomy" id="326594"/>
    <lineage>
        <taxon>Eukaryota</taxon>
        <taxon>Metazoa</taxon>
        <taxon>Ecdysozoa</taxon>
        <taxon>Arthropoda</taxon>
        <taxon>Hexapoda</taxon>
        <taxon>Insecta</taxon>
        <taxon>Pterygota</taxon>
        <taxon>Neoptera</taxon>
        <taxon>Endopterygota</taxon>
        <taxon>Hymenoptera</taxon>
        <taxon>Apocrita</taxon>
        <taxon>Proctotrupomorpha</taxon>
        <taxon>Chalcidoidea</taxon>
        <taxon>Agaonidae</taxon>
        <taxon>Agaoninae</taxon>
        <taxon>Ceratosolen</taxon>
    </lineage>
</organism>
<evidence type="ECO:0000256" key="1">
    <source>
        <dbReference type="SAM" id="Coils"/>
    </source>
</evidence>
<dbReference type="PROSITE" id="PS51379">
    <property type="entry name" value="4FE4S_FER_2"/>
    <property type="match status" value="1"/>
</dbReference>
<dbReference type="GO" id="GO:0005829">
    <property type="term" value="C:cytosol"/>
    <property type="evidence" value="ECO:0007669"/>
    <property type="project" value="TreeGrafter"/>
</dbReference>
<dbReference type="InterPro" id="IPR011989">
    <property type="entry name" value="ARM-like"/>
</dbReference>
<feature type="region of interest" description="Disordered" evidence="2">
    <location>
        <begin position="890"/>
        <end position="913"/>
    </location>
</feature>
<evidence type="ECO:0000313" key="5">
    <source>
        <dbReference type="Proteomes" id="UP000695007"/>
    </source>
</evidence>
<evidence type="ECO:0000256" key="2">
    <source>
        <dbReference type="SAM" id="MobiDB-lite"/>
    </source>
</evidence>
<dbReference type="Proteomes" id="UP000695007">
    <property type="component" value="Unplaced"/>
</dbReference>
<dbReference type="CTD" id="38131"/>